<dbReference type="SUPFAM" id="SSF81631">
    <property type="entry name" value="PAP/OAS1 substrate-binding domain"/>
    <property type="match status" value="1"/>
</dbReference>
<name>A0A8S2RZX2_9BILA</name>
<dbReference type="AlphaFoldDB" id="A0A8S2RZX2"/>
<organism evidence="1 2">
    <name type="scientific">Rotaria magnacalcarata</name>
    <dbReference type="NCBI Taxonomy" id="392030"/>
    <lineage>
        <taxon>Eukaryota</taxon>
        <taxon>Metazoa</taxon>
        <taxon>Spiralia</taxon>
        <taxon>Gnathifera</taxon>
        <taxon>Rotifera</taxon>
        <taxon>Eurotatoria</taxon>
        <taxon>Bdelloidea</taxon>
        <taxon>Philodinida</taxon>
        <taxon>Philodinidae</taxon>
        <taxon>Rotaria</taxon>
    </lineage>
</organism>
<accession>A0A8S2RZX2</accession>
<evidence type="ECO:0000313" key="1">
    <source>
        <dbReference type="EMBL" id="CAF4199155.1"/>
    </source>
</evidence>
<dbReference type="EMBL" id="CAJOBJ010018637">
    <property type="protein sequence ID" value="CAF4199155.1"/>
    <property type="molecule type" value="Genomic_DNA"/>
</dbReference>
<dbReference type="Proteomes" id="UP000681720">
    <property type="component" value="Unassembled WGS sequence"/>
</dbReference>
<evidence type="ECO:0000313" key="2">
    <source>
        <dbReference type="Proteomes" id="UP000681720"/>
    </source>
</evidence>
<proteinExistence type="predicted"/>
<comment type="caution">
    <text evidence="1">The sequence shown here is derived from an EMBL/GenBank/DDBJ whole genome shotgun (WGS) entry which is preliminary data.</text>
</comment>
<sequence>MVIHFLQQIKPSVLPVLQQLSDNQTTKDSMYKKCSKWNVYFYENLHEINNLWKNENKLSVGKLWIEFL</sequence>
<gene>
    <name evidence="1" type="ORF">GIL414_LOCUS21539</name>
</gene>
<reference evidence="1" key="1">
    <citation type="submission" date="2021-02" db="EMBL/GenBank/DDBJ databases">
        <authorList>
            <person name="Nowell W R."/>
        </authorList>
    </citation>
    <scope>NUCLEOTIDE SEQUENCE</scope>
</reference>
<protein>
    <submittedName>
        <fullName evidence="1">Uncharacterized protein</fullName>
    </submittedName>
</protein>
<dbReference type="Gene3D" id="1.10.1410.10">
    <property type="match status" value="1"/>
</dbReference>
<feature type="non-terminal residue" evidence="1">
    <location>
        <position position="1"/>
    </location>
</feature>